<evidence type="ECO:0000313" key="2">
    <source>
        <dbReference type="EMBL" id="MCI95115.1"/>
    </source>
</evidence>
<sequence length="20" mass="2340">MNDNEQVEDSDEEDANEDEL</sequence>
<comment type="caution">
    <text evidence="2">The sequence shown here is derived from an EMBL/GenBank/DDBJ whole genome shotgun (WGS) entry which is preliminary data.</text>
</comment>
<organism evidence="2 3">
    <name type="scientific">Trifolium medium</name>
    <dbReference type="NCBI Taxonomy" id="97028"/>
    <lineage>
        <taxon>Eukaryota</taxon>
        <taxon>Viridiplantae</taxon>
        <taxon>Streptophyta</taxon>
        <taxon>Embryophyta</taxon>
        <taxon>Tracheophyta</taxon>
        <taxon>Spermatophyta</taxon>
        <taxon>Magnoliopsida</taxon>
        <taxon>eudicotyledons</taxon>
        <taxon>Gunneridae</taxon>
        <taxon>Pentapetalae</taxon>
        <taxon>rosids</taxon>
        <taxon>fabids</taxon>
        <taxon>Fabales</taxon>
        <taxon>Fabaceae</taxon>
        <taxon>Papilionoideae</taxon>
        <taxon>50 kb inversion clade</taxon>
        <taxon>NPAAA clade</taxon>
        <taxon>Hologalegina</taxon>
        <taxon>IRL clade</taxon>
        <taxon>Trifolieae</taxon>
        <taxon>Trifolium</taxon>
    </lineage>
</organism>
<keyword evidence="3" id="KW-1185">Reference proteome</keyword>
<name>A0A392W894_9FABA</name>
<reference evidence="2 3" key="1">
    <citation type="journal article" date="2018" name="Front. Plant Sci.">
        <title>Red Clover (Trifolium pratense) and Zigzag Clover (T. medium) - A Picture of Genomic Similarities and Differences.</title>
        <authorList>
            <person name="Dluhosova J."/>
            <person name="Istvanek J."/>
            <person name="Nedelnik J."/>
            <person name="Repkova J."/>
        </authorList>
    </citation>
    <scope>NUCLEOTIDE SEQUENCE [LARGE SCALE GENOMIC DNA]</scope>
    <source>
        <strain evidence="3">cv. 10/8</strain>
        <tissue evidence="2">Leaf</tissue>
    </source>
</reference>
<dbReference type="AlphaFoldDB" id="A0A392W894"/>
<protein>
    <submittedName>
        <fullName evidence="2">Uncharacterized protein</fullName>
    </submittedName>
</protein>
<proteinExistence type="predicted"/>
<accession>A0A392W894</accession>
<evidence type="ECO:0000256" key="1">
    <source>
        <dbReference type="SAM" id="MobiDB-lite"/>
    </source>
</evidence>
<evidence type="ECO:0000313" key="3">
    <source>
        <dbReference type="Proteomes" id="UP000265520"/>
    </source>
</evidence>
<dbReference type="Proteomes" id="UP000265520">
    <property type="component" value="Unassembled WGS sequence"/>
</dbReference>
<feature type="region of interest" description="Disordered" evidence="1">
    <location>
        <begin position="1"/>
        <end position="20"/>
    </location>
</feature>
<dbReference type="EMBL" id="LXQA011376354">
    <property type="protein sequence ID" value="MCI95115.1"/>
    <property type="molecule type" value="Genomic_DNA"/>
</dbReference>
<feature type="non-terminal residue" evidence="2">
    <location>
        <position position="20"/>
    </location>
</feature>